<reference evidence="2 3" key="1">
    <citation type="journal article" date="2011" name="Cell">
        <title>The monarch butterfly genome yields insights into long-distance migration.</title>
        <authorList>
            <person name="Zhan S."/>
            <person name="Merlin C."/>
            <person name="Boore J.L."/>
            <person name="Reppert S.M."/>
        </authorList>
    </citation>
    <scope>NUCLEOTIDE SEQUENCE [LARGE SCALE GENOMIC DNA]</scope>
    <source>
        <strain evidence="2">F-2</strain>
    </source>
</reference>
<evidence type="ECO:0000313" key="3">
    <source>
        <dbReference type="Proteomes" id="UP000007151"/>
    </source>
</evidence>
<comment type="caution">
    <text evidence="2">The sequence shown here is derived from an EMBL/GenBank/DDBJ whole genome shotgun (WGS) entry which is preliminary data.</text>
</comment>
<gene>
    <name evidence="2" type="ORF">KGM_214794</name>
</gene>
<dbReference type="AlphaFoldDB" id="A0A212ET00"/>
<dbReference type="KEGG" id="dpl:KGM_214794"/>
<dbReference type="Proteomes" id="UP000007151">
    <property type="component" value="Unassembled WGS sequence"/>
</dbReference>
<dbReference type="EMBL" id="AGBW02012669">
    <property type="protein sequence ID" value="OWR44623.1"/>
    <property type="molecule type" value="Genomic_DNA"/>
</dbReference>
<organism evidence="2 3">
    <name type="scientific">Danaus plexippus plexippus</name>
    <dbReference type="NCBI Taxonomy" id="278856"/>
    <lineage>
        <taxon>Eukaryota</taxon>
        <taxon>Metazoa</taxon>
        <taxon>Ecdysozoa</taxon>
        <taxon>Arthropoda</taxon>
        <taxon>Hexapoda</taxon>
        <taxon>Insecta</taxon>
        <taxon>Pterygota</taxon>
        <taxon>Neoptera</taxon>
        <taxon>Endopterygota</taxon>
        <taxon>Lepidoptera</taxon>
        <taxon>Glossata</taxon>
        <taxon>Ditrysia</taxon>
        <taxon>Papilionoidea</taxon>
        <taxon>Nymphalidae</taxon>
        <taxon>Danainae</taxon>
        <taxon>Danaini</taxon>
        <taxon>Danaina</taxon>
        <taxon>Danaus</taxon>
        <taxon>Danaus</taxon>
    </lineage>
</organism>
<protein>
    <submittedName>
        <fullName evidence="2">Uncharacterized protein</fullName>
    </submittedName>
</protein>
<feature type="region of interest" description="Disordered" evidence="1">
    <location>
        <begin position="1"/>
        <end position="69"/>
    </location>
</feature>
<keyword evidence="3" id="KW-1185">Reference proteome</keyword>
<feature type="compositionally biased region" description="Polar residues" evidence="1">
    <location>
        <begin position="41"/>
        <end position="51"/>
    </location>
</feature>
<evidence type="ECO:0000313" key="2">
    <source>
        <dbReference type="EMBL" id="OWR44623.1"/>
    </source>
</evidence>
<name>A0A212ET00_DANPL</name>
<sequence>MEAAHLRPAISRHGLAGGDSATTPGLKRPPQRLACIHRWSRSQLSGPTSRRANVDPPPRHQGFKRPPQRPACIHRWCRSQFRGPTLTPPGGARGVLVVVAILLLLSPGRRVYDVTLLTIEE</sequence>
<evidence type="ECO:0000256" key="1">
    <source>
        <dbReference type="SAM" id="MobiDB-lite"/>
    </source>
</evidence>
<dbReference type="InParanoid" id="A0A212ET00"/>
<accession>A0A212ET00</accession>
<proteinExistence type="predicted"/>